<name>A0A0P6XFK4_9CHLR</name>
<evidence type="ECO:0000313" key="3">
    <source>
        <dbReference type="Proteomes" id="UP000050544"/>
    </source>
</evidence>
<evidence type="ECO:0000313" key="2">
    <source>
        <dbReference type="EMBL" id="KPL82166.1"/>
    </source>
</evidence>
<dbReference type="EMBL" id="LGKO01000006">
    <property type="protein sequence ID" value="KPL82166.1"/>
    <property type="molecule type" value="Genomic_DNA"/>
</dbReference>
<gene>
    <name evidence="2" type="ORF">SE15_13895</name>
</gene>
<accession>A0A0P6XFK4</accession>
<dbReference type="OrthoDB" id="9798761at2"/>
<dbReference type="Pfam" id="PF18899">
    <property type="entry name" value="DUF5655"/>
    <property type="match status" value="1"/>
</dbReference>
<dbReference type="InterPro" id="IPR043714">
    <property type="entry name" value="DUF5655"/>
</dbReference>
<dbReference type="PATRIC" id="fig|869279.4.peg.2711"/>
<dbReference type="Proteomes" id="UP000050544">
    <property type="component" value="Unassembled WGS sequence"/>
</dbReference>
<dbReference type="InterPro" id="IPR011856">
    <property type="entry name" value="tRNA_endonuc-like_dom_sf"/>
</dbReference>
<comment type="caution">
    <text evidence="2">The sequence shown here is derived from an EMBL/GenBank/DDBJ whole genome shotgun (WGS) entry which is preliminary data.</text>
</comment>
<feature type="domain" description="DUF5655" evidence="1">
    <location>
        <begin position="189"/>
        <end position="301"/>
    </location>
</feature>
<dbReference type="AlphaFoldDB" id="A0A0P6XFK4"/>
<evidence type="ECO:0000259" key="1">
    <source>
        <dbReference type="Pfam" id="PF18899"/>
    </source>
</evidence>
<dbReference type="GO" id="GO:0003676">
    <property type="term" value="F:nucleic acid binding"/>
    <property type="evidence" value="ECO:0007669"/>
    <property type="project" value="InterPro"/>
</dbReference>
<organism evidence="2 3">
    <name type="scientific">Thermanaerothrix daxensis</name>
    <dbReference type="NCBI Taxonomy" id="869279"/>
    <lineage>
        <taxon>Bacteria</taxon>
        <taxon>Bacillati</taxon>
        <taxon>Chloroflexota</taxon>
        <taxon>Anaerolineae</taxon>
        <taxon>Anaerolineales</taxon>
        <taxon>Anaerolineaceae</taxon>
        <taxon>Thermanaerothrix</taxon>
    </lineage>
</organism>
<protein>
    <recommendedName>
        <fullName evidence="1">DUF5655 domain-containing protein</fullName>
    </recommendedName>
</protein>
<dbReference type="Gene3D" id="3.40.1350.10">
    <property type="match status" value="1"/>
</dbReference>
<sequence length="302" mass="34985">MPLYRILSDGSVRQIPTGVFDRERQLQKLVEQNSETLLGVRFLASEFATGDRQRGRIDTLGLDENGTPTIIEFKKTGRENIINQGLFYLDWLVDHKGDFTLKAQEMLGTAIEIDWSNPRLILIAENFSEYDKYAVNRIGANIELWIYRLYGQDLLYLEQIYAAISPTPRRREAAAPADEEEELLVEYHVEDHLRDKPPEIVALFEQLRERILALDEEVAEKAVKHYVVYKHGRNFCEVWVQSRQLKIWLDIAPESLQDPFHLARDVRQVGHWGTGDVEVMLKSPDQLEAVFALITQSYQQTL</sequence>
<keyword evidence="3" id="KW-1185">Reference proteome</keyword>
<proteinExistence type="predicted"/>
<dbReference type="STRING" id="869279.SE15_13895"/>
<dbReference type="RefSeq" id="WP_054522707.1">
    <property type="nucleotide sequence ID" value="NZ_LGKO01000006.1"/>
</dbReference>
<reference evidence="2 3" key="1">
    <citation type="submission" date="2015-07" db="EMBL/GenBank/DDBJ databases">
        <title>Whole genome sequence of Thermanaerothrix daxensis DSM 23592.</title>
        <authorList>
            <person name="Hemp J."/>
            <person name="Ward L.M."/>
            <person name="Pace L.A."/>
            <person name="Fischer W.W."/>
        </authorList>
    </citation>
    <scope>NUCLEOTIDE SEQUENCE [LARGE SCALE GENOMIC DNA]</scope>
    <source>
        <strain evidence="2 3">GNS-1</strain>
    </source>
</reference>